<dbReference type="PANTHER" id="PTHR34989">
    <property type="entry name" value="PROTEIN HDED"/>
    <property type="match status" value="1"/>
</dbReference>
<dbReference type="PANTHER" id="PTHR34989:SF1">
    <property type="entry name" value="PROTEIN HDED"/>
    <property type="match status" value="1"/>
</dbReference>
<dbReference type="RefSeq" id="WP_344424882.1">
    <property type="nucleotide sequence ID" value="NZ_BAAAQK010000025.1"/>
</dbReference>
<gene>
    <name evidence="2" type="ORF">GCM10009836_60870</name>
</gene>
<reference evidence="2 3" key="1">
    <citation type="journal article" date="2019" name="Int. J. Syst. Evol. Microbiol.">
        <title>The Global Catalogue of Microorganisms (GCM) 10K type strain sequencing project: providing services to taxonomists for standard genome sequencing and annotation.</title>
        <authorList>
            <consortium name="The Broad Institute Genomics Platform"/>
            <consortium name="The Broad Institute Genome Sequencing Center for Infectious Disease"/>
            <person name="Wu L."/>
            <person name="Ma J."/>
        </authorList>
    </citation>
    <scope>NUCLEOTIDE SEQUENCE [LARGE SCALE GENOMIC DNA]</scope>
    <source>
        <strain evidence="2 3">JCM 16009</strain>
    </source>
</reference>
<dbReference type="Proteomes" id="UP001500449">
    <property type="component" value="Unassembled WGS sequence"/>
</dbReference>
<evidence type="ECO:0000313" key="2">
    <source>
        <dbReference type="EMBL" id="GAA1871819.1"/>
    </source>
</evidence>
<name>A0ABN2NKY1_9PSEU</name>
<dbReference type="EMBL" id="BAAAQK010000025">
    <property type="protein sequence ID" value="GAA1871819.1"/>
    <property type="molecule type" value="Genomic_DNA"/>
</dbReference>
<keyword evidence="1" id="KW-1133">Transmembrane helix</keyword>
<comment type="caution">
    <text evidence="2">The sequence shown here is derived from an EMBL/GenBank/DDBJ whole genome shotgun (WGS) entry which is preliminary data.</text>
</comment>
<keyword evidence="1" id="KW-0472">Membrane</keyword>
<sequence>MNTTANEGPGPVVDPLIPFRDRAAELGTHLSRAVITKGVLALVFGVVLLAWPSVTLLVTLWTFAVYALVDGVSTLWTTWTSGPRDQRFAGTVQGLAGIAAGVVAIAWPGITSLALLFLIAAWAMVKGVAEIVAAFAGDGLGTSTRILLGLAGVVAMLFGVAIAVHPAAGAVALVGLIGALALVTGATFVAAGIALRVRD</sequence>
<dbReference type="InterPro" id="IPR052712">
    <property type="entry name" value="Acid_resist_chaperone_HdeD"/>
</dbReference>
<proteinExistence type="predicted"/>
<feature type="transmembrane region" description="Helical" evidence="1">
    <location>
        <begin position="146"/>
        <end position="164"/>
    </location>
</feature>
<keyword evidence="1" id="KW-0812">Transmembrane</keyword>
<feature type="transmembrane region" description="Helical" evidence="1">
    <location>
        <begin position="170"/>
        <end position="195"/>
    </location>
</feature>
<evidence type="ECO:0000313" key="3">
    <source>
        <dbReference type="Proteomes" id="UP001500449"/>
    </source>
</evidence>
<protein>
    <submittedName>
        <fullName evidence="2">HdeD family acid-resistance protein</fullName>
    </submittedName>
</protein>
<keyword evidence="3" id="KW-1185">Reference proteome</keyword>
<accession>A0ABN2NKY1</accession>
<organism evidence="2 3">
    <name type="scientific">Pseudonocardia ailaonensis</name>
    <dbReference type="NCBI Taxonomy" id="367279"/>
    <lineage>
        <taxon>Bacteria</taxon>
        <taxon>Bacillati</taxon>
        <taxon>Actinomycetota</taxon>
        <taxon>Actinomycetes</taxon>
        <taxon>Pseudonocardiales</taxon>
        <taxon>Pseudonocardiaceae</taxon>
        <taxon>Pseudonocardia</taxon>
    </lineage>
</organism>
<feature type="transmembrane region" description="Helical" evidence="1">
    <location>
        <begin position="30"/>
        <end position="51"/>
    </location>
</feature>
<dbReference type="Pfam" id="PF03729">
    <property type="entry name" value="DUF308"/>
    <property type="match status" value="2"/>
</dbReference>
<evidence type="ECO:0000256" key="1">
    <source>
        <dbReference type="SAM" id="Phobius"/>
    </source>
</evidence>
<dbReference type="InterPro" id="IPR005325">
    <property type="entry name" value="DUF308_memb"/>
</dbReference>
<feature type="transmembrane region" description="Helical" evidence="1">
    <location>
        <begin position="113"/>
        <end position="134"/>
    </location>
</feature>